<feature type="signal peptide" evidence="3">
    <location>
        <begin position="1"/>
        <end position="25"/>
    </location>
</feature>
<dbReference type="GO" id="GO:0004869">
    <property type="term" value="F:cysteine-type endopeptidase inhibitor activity"/>
    <property type="evidence" value="ECO:0007669"/>
    <property type="project" value="UniProtKB-KW"/>
</dbReference>
<evidence type="ECO:0000256" key="1">
    <source>
        <dbReference type="ARBA" id="ARBA00022690"/>
    </source>
</evidence>
<dbReference type="Gramene" id="KVH96714">
    <property type="protein sequence ID" value="KVH96714"/>
    <property type="gene ID" value="Ccrd_001195"/>
</dbReference>
<comment type="caution">
    <text evidence="5">The sequence shown here is derived from an EMBL/GenBank/DDBJ whole genome shotgun (WGS) entry which is preliminary data.</text>
</comment>
<dbReference type="CDD" id="cd00042">
    <property type="entry name" value="CY"/>
    <property type="match status" value="1"/>
</dbReference>
<dbReference type="AlphaFoldDB" id="A0A118JX88"/>
<keyword evidence="1" id="KW-0646">Protease inhibitor</keyword>
<dbReference type="SUPFAM" id="SSF54403">
    <property type="entry name" value="Cystatin/monellin"/>
    <property type="match status" value="1"/>
</dbReference>
<keyword evidence="6" id="KW-1185">Reference proteome</keyword>
<sequence>MAFNHLTTFLIIILLSVNLFDESFGEKGQKTVGNWLEITSPDDPMVIEVGKFAIQEHNKDSNSTLKFQEVIKGDTQIVGGMNWRLTIAVEDNGSLKNCEAFVYEQFLENVRKLISFKIIQ</sequence>
<keyword evidence="3" id="KW-0732">Signal</keyword>
<protein>
    <submittedName>
        <fullName evidence="5">Cystatin</fullName>
    </submittedName>
</protein>
<name>A0A118JX88_CYNCS</name>
<dbReference type="Pfam" id="PF16845">
    <property type="entry name" value="SQAPI"/>
    <property type="match status" value="1"/>
</dbReference>
<evidence type="ECO:0000313" key="5">
    <source>
        <dbReference type="EMBL" id="KVH96714.1"/>
    </source>
</evidence>
<evidence type="ECO:0000259" key="4">
    <source>
        <dbReference type="SMART" id="SM00043"/>
    </source>
</evidence>
<dbReference type="InterPro" id="IPR046350">
    <property type="entry name" value="Cystatin_sf"/>
</dbReference>
<keyword evidence="2" id="KW-0789">Thiol protease inhibitor</keyword>
<organism evidence="5 6">
    <name type="scientific">Cynara cardunculus var. scolymus</name>
    <name type="common">Globe artichoke</name>
    <name type="synonym">Cynara scolymus</name>
    <dbReference type="NCBI Taxonomy" id="59895"/>
    <lineage>
        <taxon>Eukaryota</taxon>
        <taxon>Viridiplantae</taxon>
        <taxon>Streptophyta</taxon>
        <taxon>Embryophyta</taxon>
        <taxon>Tracheophyta</taxon>
        <taxon>Spermatophyta</taxon>
        <taxon>Magnoliopsida</taxon>
        <taxon>eudicotyledons</taxon>
        <taxon>Gunneridae</taxon>
        <taxon>Pentapetalae</taxon>
        <taxon>asterids</taxon>
        <taxon>campanulids</taxon>
        <taxon>Asterales</taxon>
        <taxon>Asteraceae</taxon>
        <taxon>Carduoideae</taxon>
        <taxon>Cardueae</taxon>
        <taxon>Carduinae</taxon>
        <taxon>Cynara</taxon>
    </lineage>
</organism>
<dbReference type="EMBL" id="LEKV01004244">
    <property type="protein sequence ID" value="KVH96714.1"/>
    <property type="molecule type" value="Genomic_DNA"/>
</dbReference>
<dbReference type="OMA" id="SNARNIW"/>
<dbReference type="Proteomes" id="UP000243975">
    <property type="component" value="Unassembled WGS sequence"/>
</dbReference>
<accession>A0A118JX88</accession>
<evidence type="ECO:0000256" key="3">
    <source>
        <dbReference type="SAM" id="SignalP"/>
    </source>
</evidence>
<reference evidence="5 6" key="1">
    <citation type="journal article" date="2016" name="Sci. Rep.">
        <title>The genome sequence of the outbreeding globe artichoke constructed de novo incorporating a phase-aware low-pass sequencing strategy of F1 progeny.</title>
        <authorList>
            <person name="Scaglione D."/>
            <person name="Reyes-Chin-Wo S."/>
            <person name="Acquadro A."/>
            <person name="Froenicke L."/>
            <person name="Portis E."/>
            <person name="Beitel C."/>
            <person name="Tirone M."/>
            <person name="Mauro R."/>
            <person name="Lo Monaco A."/>
            <person name="Mauromicale G."/>
            <person name="Faccioli P."/>
            <person name="Cattivelli L."/>
            <person name="Rieseberg L."/>
            <person name="Michelmore R."/>
            <person name="Lanteri S."/>
        </authorList>
    </citation>
    <scope>NUCLEOTIDE SEQUENCE [LARGE SCALE GENOMIC DNA]</scope>
    <source>
        <strain evidence="5">2C</strain>
    </source>
</reference>
<dbReference type="PANTHER" id="PTHR47364:SF2">
    <property type="entry name" value="CYSTEINE PROTEINASE INHIBITOR 5"/>
    <property type="match status" value="1"/>
</dbReference>
<evidence type="ECO:0000256" key="2">
    <source>
        <dbReference type="ARBA" id="ARBA00022704"/>
    </source>
</evidence>
<gene>
    <name evidence="5" type="ORF">Ccrd_001195</name>
</gene>
<dbReference type="InterPro" id="IPR000010">
    <property type="entry name" value="Cystatin_dom"/>
</dbReference>
<feature type="chain" id="PRO_5018633796" evidence="3">
    <location>
        <begin position="26"/>
        <end position="120"/>
    </location>
</feature>
<dbReference type="SMART" id="SM00043">
    <property type="entry name" value="CY"/>
    <property type="match status" value="1"/>
</dbReference>
<evidence type="ECO:0000313" key="6">
    <source>
        <dbReference type="Proteomes" id="UP000243975"/>
    </source>
</evidence>
<feature type="domain" description="Cystatin" evidence="4">
    <location>
        <begin position="30"/>
        <end position="119"/>
    </location>
</feature>
<dbReference type="STRING" id="59895.A0A118JX88"/>
<proteinExistence type="predicted"/>
<dbReference type="Gene3D" id="3.10.450.10">
    <property type="match status" value="1"/>
</dbReference>
<dbReference type="PANTHER" id="PTHR47364">
    <property type="entry name" value="CYSTEINE PROTEINASE INHIBITOR 5"/>
    <property type="match status" value="1"/>
</dbReference>